<gene>
    <name evidence="6" type="ORF">BV898_13866</name>
</gene>
<proteinExistence type="predicted"/>
<dbReference type="SUPFAM" id="SSF49348">
    <property type="entry name" value="Clathrin adaptor appendage domain"/>
    <property type="match status" value="1"/>
</dbReference>
<keyword evidence="3" id="KW-0653">Protein transport</keyword>
<keyword evidence="2" id="KW-0813">Transport</keyword>
<evidence type="ECO:0000256" key="2">
    <source>
        <dbReference type="ARBA" id="ARBA00022448"/>
    </source>
</evidence>
<dbReference type="GO" id="GO:0016192">
    <property type="term" value="P:vesicle-mediated transport"/>
    <property type="evidence" value="ECO:0007669"/>
    <property type="project" value="InterPro"/>
</dbReference>
<keyword evidence="4" id="KW-0333">Golgi apparatus</keyword>
<dbReference type="PROSITE" id="PS50180">
    <property type="entry name" value="GAE"/>
    <property type="match status" value="1"/>
</dbReference>
<comment type="subcellular location">
    <subcellularLocation>
        <location evidence="1">Golgi apparatus</location>
    </subcellularLocation>
</comment>
<evidence type="ECO:0000259" key="5">
    <source>
        <dbReference type="PROSITE" id="PS50180"/>
    </source>
</evidence>
<evidence type="ECO:0000256" key="1">
    <source>
        <dbReference type="ARBA" id="ARBA00004555"/>
    </source>
</evidence>
<dbReference type="InterPro" id="IPR008152">
    <property type="entry name" value="Clathrin_a/b/g-adaptin_app_Ig"/>
</dbReference>
<comment type="caution">
    <text evidence="6">The sequence shown here is derived from an EMBL/GenBank/DDBJ whole genome shotgun (WGS) entry which is preliminary data.</text>
</comment>
<organism evidence="6 7">
    <name type="scientific">Hypsibius exemplaris</name>
    <name type="common">Freshwater tardigrade</name>
    <dbReference type="NCBI Taxonomy" id="2072580"/>
    <lineage>
        <taxon>Eukaryota</taxon>
        <taxon>Metazoa</taxon>
        <taxon>Ecdysozoa</taxon>
        <taxon>Tardigrada</taxon>
        <taxon>Eutardigrada</taxon>
        <taxon>Parachela</taxon>
        <taxon>Hypsibioidea</taxon>
        <taxon>Hypsibiidae</taxon>
        <taxon>Hypsibius</taxon>
    </lineage>
</organism>
<dbReference type="InterPro" id="IPR013041">
    <property type="entry name" value="Clathrin_app_Ig-like_sf"/>
</dbReference>
<dbReference type="GO" id="GO:0006886">
    <property type="term" value="P:intracellular protein transport"/>
    <property type="evidence" value="ECO:0007669"/>
    <property type="project" value="InterPro"/>
</dbReference>
<dbReference type="Pfam" id="PF02883">
    <property type="entry name" value="Alpha_adaptinC2"/>
    <property type="match status" value="1"/>
</dbReference>
<evidence type="ECO:0000313" key="7">
    <source>
        <dbReference type="Proteomes" id="UP000192578"/>
    </source>
</evidence>
<keyword evidence="7" id="KW-1185">Reference proteome</keyword>
<dbReference type="Proteomes" id="UP000192578">
    <property type="component" value="Unassembled WGS sequence"/>
</dbReference>
<dbReference type="GO" id="GO:0005794">
    <property type="term" value="C:Golgi apparatus"/>
    <property type="evidence" value="ECO:0007669"/>
    <property type="project" value="UniProtKB-SubCell"/>
</dbReference>
<accession>A0A1W0W9G0</accession>
<dbReference type="Gene3D" id="2.60.40.1230">
    <property type="match status" value="1"/>
</dbReference>
<feature type="domain" description="GAE" evidence="5">
    <location>
        <begin position="1"/>
        <end position="100"/>
    </location>
</feature>
<name>A0A1W0W9G0_HYPEX</name>
<evidence type="ECO:0000256" key="4">
    <source>
        <dbReference type="ARBA" id="ARBA00023034"/>
    </source>
</evidence>
<dbReference type="InterPro" id="IPR008153">
    <property type="entry name" value="GAE_dom"/>
</dbReference>
<sequence length="105" mass="11356">MTNGKHAGVTITVLEKNGLKIEFTVSRSNDADTVEVDPVQVVLSQQSGTSLAGHGLSPIHQHMTLRNVNFKAPLKLKLQVSYQTFSGADVVEQAIVSNFPVLDQL</sequence>
<evidence type="ECO:0000256" key="3">
    <source>
        <dbReference type="ARBA" id="ARBA00022927"/>
    </source>
</evidence>
<reference evidence="7" key="1">
    <citation type="submission" date="2017-01" db="EMBL/GenBank/DDBJ databases">
        <title>Comparative genomics of anhydrobiosis in the tardigrade Hypsibius dujardini.</title>
        <authorList>
            <person name="Yoshida Y."/>
            <person name="Koutsovoulos G."/>
            <person name="Laetsch D."/>
            <person name="Stevens L."/>
            <person name="Kumar S."/>
            <person name="Horikawa D."/>
            <person name="Ishino K."/>
            <person name="Komine S."/>
            <person name="Tomita M."/>
            <person name="Blaxter M."/>
            <person name="Arakawa K."/>
        </authorList>
    </citation>
    <scope>NUCLEOTIDE SEQUENCE [LARGE SCALE GENOMIC DNA]</scope>
    <source>
        <strain evidence="7">Z151</strain>
    </source>
</reference>
<evidence type="ECO:0000313" key="6">
    <source>
        <dbReference type="EMBL" id="OQV11810.1"/>
    </source>
</evidence>
<dbReference type="AlphaFoldDB" id="A0A1W0W9G0"/>
<dbReference type="EMBL" id="MTYJ01000160">
    <property type="protein sequence ID" value="OQV11810.1"/>
    <property type="molecule type" value="Genomic_DNA"/>
</dbReference>
<protein>
    <recommendedName>
        <fullName evidence="5">GAE domain-containing protein</fullName>
    </recommendedName>
</protein>